<comment type="caution">
    <text evidence="12">The sequence shown here is derived from an EMBL/GenBank/DDBJ whole genome shotgun (WGS) entry which is preliminary data.</text>
</comment>
<feature type="active site" evidence="9">
    <location>
        <position position="108"/>
    </location>
</feature>
<dbReference type="PANTHER" id="PTHR33695:SF1">
    <property type="entry name" value="LIPOPROTEIN SIGNAL PEPTIDASE"/>
    <property type="match status" value="1"/>
</dbReference>
<comment type="pathway">
    <text evidence="9">Protein modification; lipoprotein biosynthesis (signal peptide cleavage).</text>
</comment>
<dbReference type="PANTHER" id="PTHR33695">
    <property type="entry name" value="LIPOPROTEIN SIGNAL PEPTIDASE"/>
    <property type="match status" value="1"/>
</dbReference>
<dbReference type="GO" id="GO:0006508">
    <property type="term" value="P:proteolysis"/>
    <property type="evidence" value="ECO:0007669"/>
    <property type="project" value="UniProtKB-KW"/>
</dbReference>
<keyword evidence="6 9" id="KW-0378">Hydrolase</keyword>
<comment type="function">
    <text evidence="9">This protein specifically catalyzes the removal of signal peptides from prolipoproteins.</text>
</comment>
<evidence type="ECO:0000256" key="5">
    <source>
        <dbReference type="ARBA" id="ARBA00022750"/>
    </source>
</evidence>
<evidence type="ECO:0000313" key="12">
    <source>
        <dbReference type="EMBL" id="MBA8992189.1"/>
    </source>
</evidence>
<comment type="caution">
    <text evidence="9">Lacks conserved residue(s) required for the propagation of feature annotation.</text>
</comment>
<dbReference type="Proteomes" id="UP000590225">
    <property type="component" value="Unassembled WGS sequence"/>
</dbReference>
<evidence type="ECO:0000256" key="4">
    <source>
        <dbReference type="ARBA" id="ARBA00022692"/>
    </source>
</evidence>
<keyword evidence="7 9" id="KW-1133">Transmembrane helix</keyword>
<dbReference type="EMBL" id="JABMCE010000026">
    <property type="protein sequence ID" value="NUU12311.1"/>
    <property type="molecule type" value="Genomic_DNA"/>
</dbReference>
<evidence type="ECO:0000313" key="14">
    <source>
        <dbReference type="Proteomes" id="UP000573001"/>
    </source>
</evidence>
<reference evidence="12 15" key="2">
    <citation type="submission" date="2020-07" db="EMBL/GenBank/DDBJ databases">
        <title>Above-ground endophytic microbial communities from plants in different locations in the United States.</title>
        <authorList>
            <person name="Frank C."/>
        </authorList>
    </citation>
    <scope>NUCLEOTIDE SEQUENCE [LARGE SCALE GENOMIC DNA]</scope>
    <source>
        <strain evidence="12 15">WPL5_2</strain>
    </source>
</reference>
<keyword evidence="2 9" id="KW-1003">Cell membrane</keyword>
<feature type="transmembrane region" description="Helical" evidence="9">
    <location>
        <begin position="74"/>
        <end position="92"/>
    </location>
</feature>
<protein>
    <recommendedName>
        <fullName evidence="9">Lipoprotein signal peptidase</fullName>
        <ecNumber evidence="9">3.4.23.36</ecNumber>
    </recommendedName>
    <alternativeName>
        <fullName evidence="9">Prolipoprotein signal peptidase</fullName>
    </alternativeName>
    <alternativeName>
        <fullName evidence="9">Signal peptidase II</fullName>
        <shortName evidence="9">SPase II</shortName>
    </alternativeName>
</protein>
<feature type="transmembrane region" description="Helical" evidence="9">
    <location>
        <begin position="50"/>
        <end position="67"/>
    </location>
</feature>
<evidence type="ECO:0000256" key="1">
    <source>
        <dbReference type="ARBA" id="ARBA00006139"/>
    </source>
</evidence>
<dbReference type="Pfam" id="PF01252">
    <property type="entry name" value="Peptidase_A8"/>
    <property type="match status" value="1"/>
</dbReference>
<keyword evidence="14" id="KW-1185">Reference proteome</keyword>
<keyword evidence="4 9" id="KW-0812">Transmembrane</keyword>
<keyword evidence="8 9" id="KW-0472">Membrane</keyword>
<sequence length="166" mass="17427">MLVAAVDQQTKLWALWHLDPHRPIPILGDLVGLQLAFNRGAAFSLAEGRTWILSVLAALVVASLLVWAATGLRLIIAVGVGCLVGGAASNLSDRLTRGKNLGEGAVVDMINYADIAIGNVADIAILVGVIILAITFARSPTPRTTRGTAGTSNADDPTEPENRELR</sequence>
<evidence type="ECO:0000313" key="13">
    <source>
        <dbReference type="EMBL" id="NUU12311.1"/>
    </source>
</evidence>
<evidence type="ECO:0000256" key="11">
    <source>
        <dbReference type="SAM" id="MobiDB-lite"/>
    </source>
</evidence>
<dbReference type="GO" id="GO:0004190">
    <property type="term" value="F:aspartic-type endopeptidase activity"/>
    <property type="evidence" value="ECO:0007669"/>
    <property type="project" value="UniProtKB-UniRule"/>
</dbReference>
<evidence type="ECO:0000256" key="8">
    <source>
        <dbReference type="ARBA" id="ARBA00023136"/>
    </source>
</evidence>
<keyword evidence="3 9" id="KW-0645">Protease</keyword>
<feature type="compositionally biased region" description="Low complexity" evidence="11">
    <location>
        <begin position="141"/>
        <end position="152"/>
    </location>
</feature>
<gene>
    <name evidence="9" type="primary">lspA</name>
    <name evidence="12" type="ORF">FHW23_003477</name>
    <name evidence="13" type="ORF">HP507_00390</name>
</gene>
<reference evidence="13 14" key="1">
    <citation type="submission" date="2020-05" db="EMBL/GenBank/DDBJ databases">
        <title>Genome Sequencing of Type Strains.</title>
        <authorList>
            <person name="Lemaire J.F."/>
            <person name="Inderbitzin P."/>
            <person name="Gregorio O.A."/>
            <person name="Collins S.B."/>
            <person name="Wespe N."/>
            <person name="Knight-Connoni V."/>
        </authorList>
    </citation>
    <scope>NUCLEOTIDE SEQUENCE [LARGE SCALE GENOMIC DNA]</scope>
    <source>
        <strain evidence="13 14">ATCC 19096</strain>
    </source>
</reference>
<evidence type="ECO:0000256" key="9">
    <source>
        <dbReference type="HAMAP-Rule" id="MF_00161"/>
    </source>
</evidence>
<evidence type="ECO:0000256" key="7">
    <source>
        <dbReference type="ARBA" id="ARBA00022989"/>
    </source>
</evidence>
<feature type="region of interest" description="Disordered" evidence="11">
    <location>
        <begin position="141"/>
        <end position="166"/>
    </location>
</feature>
<dbReference type="GO" id="GO:0005886">
    <property type="term" value="C:plasma membrane"/>
    <property type="evidence" value="ECO:0007669"/>
    <property type="project" value="UniProtKB-SubCell"/>
</dbReference>
<feature type="transmembrane region" description="Helical" evidence="9">
    <location>
        <begin position="112"/>
        <end position="137"/>
    </location>
</feature>
<accession>A0AAW3TAW6</accession>
<comment type="subcellular location">
    <subcellularLocation>
        <location evidence="9">Cell membrane</location>
        <topology evidence="9">Multi-pass membrane protein</topology>
    </subcellularLocation>
</comment>
<evidence type="ECO:0000313" key="15">
    <source>
        <dbReference type="Proteomes" id="UP000590225"/>
    </source>
</evidence>
<evidence type="ECO:0000256" key="2">
    <source>
        <dbReference type="ARBA" id="ARBA00022475"/>
    </source>
</evidence>
<feature type="active site" evidence="9">
    <location>
        <position position="122"/>
    </location>
</feature>
<evidence type="ECO:0000256" key="3">
    <source>
        <dbReference type="ARBA" id="ARBA00022670"/>
    </source>
</evidence>
<dbReference type="RefSeq" id="WP_175349921.1">
    <property type="nucleotide sequence ID" value="NZ_BAAAWQ010000001.1"/>
</dbReference>
<dbReference type="EMBL" id="JACGXP010000009">
    <property type="protein sequence ID" value="MBA8992189.1"/>
    <property type="molecule type" value="Genomic_DNA"/>
</dbReference>
<evidence type="ECO:0000256" key="6">
    <source>
        <dbReference type="ARBA" id="ARBA00022801"/>
    </source>
</evidence>
<dbReference type="AlphaFoldDB" id="A0AAW3TAW6"/>
<comment type="catalytic activity">
    <reaction evidence="9">
        <text>Release of signal peptides from bacterial membrane prolipoproteins. Hydrolyzes -Xaa-Yaa-Zaa-|-(S,diacylglyceryl)Cys-, in which Xaa is hydrophobic (preferably Leu), and Yaa (Ala or Ser) and Zaa (Gly or Ala) have small, neutral side chains.</text>
        <dbReference type="EC" id="3.4.23.36"/>
    </reaction>
</comment>
<comment type="similarity">
    <text evidence="1 9 10">Belongs to the peptidase A8 family.</text>
</comment>
<dbReference type="HAMAP" id="MF_00161">
    <property type="entry name" value="LspA"/>
    <property type="match status" value="1"/>
</dbReference>
<dbReference type="InterPro" id="IPR001872">
    <property type="entry name" value="Peptidase_A8"/>
</dbReference>
<dbReference type="PRINTS" id="PR00781">
    <property type="entry name" value="LIPOSIGPTASE"/>
</dbReference>
<dbReference type="Proteomes" id="UP000573001">
    <property type="component" value="Unassembled WGS sequence"/>
</dbReference>
<evidence type="ECO:0000256" key="10">
    <source>
        <dbReference type="RuleBase" id="RU004181"/>
    </source>
</evidence>
<keyword evidence="5 9" id="KW-0064">Aspartyl protease</keyword>
<dbReference type="EC" id="3.4.23.36" evidence="9"/>
<proteinExistence type="inferred from homology"/>
<name>A0AAW3TAW6_9MICO</name>
<organism evidence="12 15">
    <name type="scientific">Curtobacterium pusillum</name>
    <dbReference type="NCBI Taxonomy" id="69373"/>
    <lineage>
        <taxon>Bacteria</taxon>
        <taxon>Bacillati</taxon>
        <taxon>Actinomycetota</taxon>
        <taxon>Actinomycetes</taxon>
        <taxon>Micrococcales</taxon>
        <taxon>Microbacteriaceae</taxon>
        <taxon>Curtobacterium</taxon>
    </lineage>
</organism>